<evidence type="ECO:0000313" key="3">
    <source>
        <dbReference type="Proteomes" id="UP000053405"/>
    </source>
</evidence>
<protein>
    <submittedName>
        <fullName evidence="2">Uncharacterized protein</fullName>
    </submittedName>
</protein>
<reference evidence="2 3" key="1">
    <citation type="submission" date="2012-12" db="EMBL/GenBank/DDBJ databases">
        <title>Whole genome shotgun sequence of Gordonia hirsuta NBRC 16056.</title>
        <authorList>
            <person name="Isaki-Nakamura S."/>
            <person name="Hosoyama A."/>
            <person name="Tsuchikane K."/>
            <person name="Katsumata H."/>
            <person name="Baba S."/>
            <person name="Yamazaki S."/>
            <person name="Fujita N."/>
        </authorList>
    </citation>
    <scope>NUCLEOTIDE SEQUENCE [LARGE SCALE GENOMIC DNA]</scope>
    <source>
        <strain evidence="2 3">NBRC 16056</strain>
    </source>
</reference>
<dbReference type="Proteomes" id="UP000053405">
    <property type="component" value="Unassembled WGS sequence"/>
</dbReference>
<feature type="transmembrane region" description="Helical" evidence="1">
    <location>
        <begin position="55"/>
        <end position="76"/>
    </location>
</feature>
<keyword evidence="3" id="KW-1185">Reference proteome</keyword>
<dbReference type="EMBL" id="BANT01000002">
    <property type="protein sequence ID" value="GAC56026.1"/>
    <property type="molecule type" value="Genomic_DNA"/>
</dbReference>
<feature type="transmembrane region" description="Helical" evidence="1">
    <location>
        <begin position="88"/>
        <end position="107"/>
    </location>
</feature>
<name>L7L5L7_9ACTN</name>
<sequence>MNIGAIGPTGPARYAQLAAAPDHGFTDYHLVATLAAVGLVITVVSTIVRYGLPRCFRAASTATVATLLGAVVIYLADWLADPWSGPVALRPLLVFGLILAGVALRGAGLAVSDRSASGAEPPPR</sequence>
<keyword evidence="1" id="KW-0472">Membrane</keyword>
<comment type="caution">
    <text evidence="2">The sequence shown here is derived from an EMBL/GenBank/DDBJ whole genome shotgun (WGS) entry which is preliminary data.</text>
</comment>
<keyword evidence="1" id="KW-0812">Transmembrane</keyword>
<gene>
    <name evidence="2" type="ORF">GOHSU_02_01720</name>
</gene>
<proteinExistence type="predicted"/>
<evidence type="ECO:0000256" key="1">
    <source>
        <dbReference type="SAM" id="Phobius"/>
    </source>
</evidence>
<organism evidence="2 3">
    <name type="scientific">Gordonia hirsuta DSM 44140 = NBRC 16056</name>
    <dbReference type="NCBI Taxonomy" id="1121927"/>
    <lineage>
        <taxon>Bacteria</taxon>
        <taxon>Bacillati</taxon>
        <taxon>Actinomycetota</taxon>
        <taxon>Actinomycetes</taxon>
        <taxon>Mycobacteriales</taxon>
        <taxon>Gordoniaceae</taxon>
        <taxon>Gordonia</taxon>
    </lineage>
</organism>
<evidence type="ECO:0000313" key="2">
    <source>
        <dbReference type="EMBL" id="GAC56026.1"/>
    </source>
</evidence>
<accession>L7L5L7</accession>
<keyword evidence="1" id="KW-1133">Transmembrane helix</keyword>
<feature type="transmembrane region" description="Helical" evidence="1">
    <location>
        <begin position="28"/>
        <end position="48"/>
    </location>
</feature>
<dbReference type="AlphaFoldDB" id="L7L5L7"/>